<sequence length="128" mass="13713">MTNSEVPEDVAEFAGRLFDMAREGDLALVDYVDNGVAVNLTNQDGNSLLMLAAYKGHAELTRELARRGADVDQLNGRGQSPLAGAIFKKEDEVIDVLLEAGADANAGHPTAIESAKLFGREDLLDRLS</sequence>
<evidence type="ECO:0000313" key="6">
    <source>
        <dbReference type="Proteomes" id="UP000006078"/>
    </source>
</evidence>
<dbReference type="Proteomes" id="UP000011016">
    <property type="component" value="Unassembled WGS sequence"/>
</dbReference>
<dbReference type="PATRIC" id="fig|883169.3.peg.452"/>
<evidence type="ECO:0000256" key="1">
    <source>
        <dbReference type="ARBA" id="ARBA00022737"/>
    </source>
</evidence>
<dbReference type="eggNOG" id="COG0666">
    <property type="taxonomic scope" value="Bacteria"/>
</dbReference>
<dbReference type="Proteomes" id="UP000006078">
    <property type="component" value="Unassembled WGS sequence"/>
</dbReference>
<dbReference type="Pfam" id="PF12796">
    <property type="entry name" value="Ank_2"/>
    <property type="match status" value="1"/>
</dbReference>
<dbReference type="PANTHER" id="PTHR24173">
    <property type="entry name" value="ANKYRIN REPEAT CONTAINING"/>
    <property type="match status" value="1"/>
</dbReference>
<feature type="repeat" description="ANK" evidence="3">
    <location>
        <begin position="77"/>
        <end position="109"/>
    </location>
</feature>
<evidence type="ECO:0000313" key="5">
    <source>
        <dbReference type="EMBL" id="EJZ82599.1"/>
    </source>
</evidence>
<reference evidence="4 7" key="1">
    <citation type="journal article" date="2012" name="J. Bacteriol.">
        <title>Draft Genome Sequence of Turicella otitidis ATCC 51513, Isolated from Middle Ear Fluid from a Child with Otitis Media.</title>
        <authorList>
            <person name="Brinkrolf K."/>
            <person name="Schneider J."/>
            <person name="Knecht M."/>
            <person name="Ruckert C."/>
            <person name="Tauch A."/>
        </authorList>
    </citation>
    <scope>NUCLEOTIDE SEQUENCE [LARGE SCALE GENOMIC DNA]</scope>
    <source>
        <strain evidence="4 7">ATCC 51513</strain>
    </source>
</reference>
<dbReference type="PROSITE" id="PS50297">
    <property type="entry name" value="ANK_REP_REGION"/>
    <property type="match status" value="2"/>
</dbReference>
<dbReference type="SUPFAM" id="SSF48403">
    <property type="entry name" value="Ankyrin repeat"/>
    <property type="match status" value="1"/>
</dbReference>
<protein>
    <submittedName>
        <fullName evidence="4">Uncharacterized protein</fullName>
    </submittedName>
</protein>
<dbReference type="HOGENOM" id="CLU_000134_34_2_11"/>
<dbReference type="EMBL" id="CAJZ01000010">
    <property type="protein sequence ID" value="CCI82844.1"/>
    <property type="molecule type" value="Genomic_DNA"/>
</dbReference>
<dbReference type="PANTHER" id="PTHR24173:SF74">
    <property type="entry name" value="ANKYRIN REPEAT DOMAIN-CONTAINING PROTEIN 16"/>
    <property type="match status" value="1"/>
</dbReference>
<name>I7LB60_9CORY</name>
<feature type="repeat" description="ANK" evidence="3">
    <location>
        <begin position="44"/>
        <end position="76"/>
    </location>
</feature>
<evidence type="ECO:0000313" key="7">
    <source>
        <dbReference type="Proteomes" id="UP000011016"/>
    </source>
</evidence>
<dbReference type="EMBL" id="AHAE01000027">
    <property type="protein sequence ID" value="EJZ82599.1"/>
    <property type="molecule type" value="Genomic_DNA"/>
</dbReference>
<dbReference type="RefSeq" id="WP_004600370.1">
    <property type="nucleotide sequence ID" value="NZ_HF541865.1"/>
</dbReference>
<gene>
    <name evidence="4" type="ORF">BN46_0091</name>
    <name evidence="5" type="ORF">HMPREF9719_00480</name>
</gene>
<keyword evidence="2 3" id="KW-0040">ANK repeat</keyword>
<keyword evidence="1" id="KW-0677">Repeat</keyword>
<comment type="caution">
    <text evidence="4">The sequence shown here is derived from an EMBL/GenBank/DDBJ whole genome shotgun (WGS) entry which is preliminary data.</text>
</comment>
<dbReference type="InterPro" id="IPR036770">
    <property type="entry name" value="Ankyrin_rpt-contain_sf"/>
</dbReference>
<keyword evidence="6" id="KW-1185">Reference proteome</keyword>
<organism evidence="4 7">
    <name type="scientific">Corynebacterium otitidis ATCC 51513</name>
    <dbReference type="NCBI Taxonomy" id="883169"/>
    <lineage>
        <taxon>Bacteria</taxon>
        <taxon>Bacillati</taxon>
        <taxon>Actinomycetota</taxon>
        <taxon>Actinomycetes</taxon>
        <taxon>Mycobacteriales</taxon>
        <taxon>Corynebacteriaceae</taxon>
        <taxon>Corynebacterium</taxon>
    </lineage>
</organism>
<dbReference type="SMART" id="SM00248">
    <property type="entry name" value="ANK"/>
    <property type="match status" value="2"/>
</dbReference>
<accession>I7LB60</accession>
<dbReference type="PRINTS" id="PR01415">
    <property type="entry name" value="ANKYRIN"/>
</dbReference>
<dbReference type="Gene3D" id="1.25.40.20">
    <property type="entry name" value="Ankyrin repeat-containing domain"/>
    <property type="match status" value="1"/>
</dbReference>
<dbReference type="AlphaFoldDB" id="I7LB60"/>
<evidence type="ECO:0000256" key="3">
    <source>
        <dbReference type="PROSITE-ProRule" id="PRU00023"/>
    </source>
</evidence>
<dbReference type="OrthoDB" id="306540at2"/>
<evidence type="ECO:0000256" key="2">
    <source>
        <dbReference type="ARBA" id="ARBA00023043"/>
    </source>
</evidence>
<reference evidence="5 6" key="2">
    <citation type="submission" date="2012-08" db="EMBL/GenBank/DDBJ databases">
        <title>The Genome Sequence of Turicella otitidis ATCC 51513.</title>
        <authorList>
            <consortium name="The Broad Institute Genome Sequencing Platform"/>
            <person name="Earl A."/>
            <person name="Ward D."/>
            <person name="Feldgarden M."/>
            <person name="Gevers D."/>
            <person name="Huys G."/>
            <person name="Walker B."/>
            <person name="Young S.K."/>
            <person name="Zeng Q."/>
            <person name="Gargeya S."/>
            <person name="Fitzgerald M."/>
            <person name="Haas B."/>
            <person name="Abouelleil A."/>
            <person name="Alvarado L."/>
            <person name="Arachchi H.M."/>
            <person name="Berlin A.M."/>
            <person name="Chapman S.B."/>
            <person name="Goldberg J."/>
            <person name="Griggs A."/>
            <person name="Gujja S."/>
            <person name="Hansen M."/>
            <person name="Howarth C."/>
            <person name="Imamovic A."/>
            <person name="Larimer J."/>
            <person name="McCowen C."/>
            <person name="Montmayeur A."/>
            <person name="Murphy C."/>
            <person name="Neiman D."/>
            <person name="Pearson M."/>
            <person name="Priest M."/>
            <person name="Roberts A."/>
            <person name="Saif S."/>
            <person name="Shea T."/>
            <person name="Sisk P."/>
            <person name="Sykes S."/>
            <person name="Wortman J."/>
            <person name="Nusbaum C."/>
            <person name="Birren B."/>
        </authorList>
    </citation>
    <scope>NUCLEOTIDE SEQUENCE [LARGE SCALE GENOMIC DNA]</scope>
    <source>
        <strain evidence="5 6">ATCC 51513</strain>
    </source>
</reference>
<dbReference type="InterPro" id="IPR002110">
    <property type="entry name" value="Ankyrin_rpt"/>
</dbReference>
<evidence type="ECO:0000313" key="4">
    <source>
        <dbReference type="EMBL" id="CCI82844.1"/>
    </source>
</evidence>
<dbReference type="STRING" id="29321.AAV33_07660"/>
<proteinExistence type="predicted"/>
<dbReference type="PROSITE" id="PS50088">
    <property type="entry name" value="ANK_REPEAT"/>
    <property type="match status" value="2"/>
</dbReference>